<keyword evidence="1" id="KW-1133">Transmembrane helix</keyword>
<evidence type="ECO:0000256" key="1">
    <source>
        <dbReference type="SAM" id="Phobius"/>
    </source>
</evidence>
<organism evidence="2 3">
    <name type="scientific">Pseudomonas putida</name>
    <name type="common">Arthrobacter siderocapsulatus</name>
    <dbReference type="NCBI Taxonomy" id="303"/>
    <lineage>
        <taxon>Bacteria</taxon>
        <taxon>Pseudomonadati</taxon>
        <taxon>Pseudomonadota</taxon>
        <taxon>Gammaproteobacteria</taxon>
        <taxon>Pseudomonadales</taxon>
        <taxon>Pseudomonadaceae</taxon>
        <taxon>Pseudomonas</taxon>
    </lineage>
</organism>
<dbReference type="InterPro" id="IPR031613">
    <property type="entry name" value="HrpK"/>
</dbReference>
<sequence length="1132" mass="121321">MSAPVTNAPDIKTLTKKDASAEWGDAVDRAKAKDAGIEWQRPKDDNRSAQEIIDDSPLLKNLGNQSGVKDKLRERVGDFEHDADAAYRATQVLDHIERFDEGGSRLVGGDIDNGKVDGFTKGGDAKHGTEAGRLQDFGKYGWENLKGELKHIEAANDDPEARSKAEAAGIRWERPEGDERSAQQIIDDSPLLKNLGNQSGVKDMLKEQVGDFEHDADAAYRATQVLDHVVRYDENGERLAGKDVDNTSIDGFTKGGDARHGTEAGRLQDFGKYGFESLKGELQHVDDVGKDDKRREAAEKAGIVWELPEDDKRSAQDIIDDNPLLKNLGNQSGVKDALKEQVGDFDKDPNAAFRASQVLDRVVGYDEDGKALTGKDVANSSVDGFTKSGEARHGTEAGRLQDFGKFGFESLAKPPANDEIGSYKDFLKANSDADAGSKQIAQYGAIFDAKYDSIRGKTGADGAVTADNIKDYLKQNPQLSKQEQEALNFFAQPGAFRKVDTASNNIGDKPDGKVSREDVQNWLKSGSPTDAQGLASLITDVAAGNVTGKVDTRKLGEDVFVHPENYSAEEKAAVLLDLQEAQKLVVDGANAGVWNSDYGKVAIANRSGAIWEPQKLLEDINDHMAILQNDKETADYLKSAGDEAVKTLFEENPGLKDAVSKTYEDEVKSGKALDVAWDANTKDGKTDQHTALASFYATATSLQSILGIDDAKAIQGAVGKSSHNEDFKTFYKDQLATGERMRELLKDNSPEQAASEFSLEVALYNSALDPQFTAQYDKQLNDNFSTITQENLFKDATFDDLKTAFGKDGGDELDEDKVRKLIDQMRDESPELLLNQDGTVATTDQVLAGFRGNWDLFRQGTKALDKMGKLSDFDPNGNAKGAYGSGVLHGVSGLFLAGVTIARGAQSGGKLTDRNIVDITTGSVQTTTVLIEGGSKGYQEHLTKAIKNGEQTLTDMKDGKVMLDLLDEVKANVKDGKHAKVVAKNFEEAAKGIGGLAGIVAGAYGIFDGVNALRRGDKLAGGFGITAGSLGVLAGSASAVEGGLGLLGANLPRFLPGLAATAGVLGFLGAGVAVLAAIIPGLVKEGQEQVKSDKFGSLLGDSIERYGIDGIKDGTLADIPTEDWPGGEEWTS</sequence>
<keyword evidence="1" id="KW-0812">Transmembrane</keyword>
<dbReference type="Pfam" id="PF16937">
    <property type="entry name" value="T3SS_HrpK1"/>
    <property type="match status" value="1"/>
</dbReference>
<reference evidence="2 3" key="1">
    <citation type="submission" date="2018-06" db="EMBL/GenBank/DDBJ databases">
        <title>The genome of Pseudomonas putida NX-1, a lignin degrader.</title>
        <authorList>
            <person name="Xu Z."/>
        </authorList>
    </citation>
    <scope>NUCLEOTIDE SEQUENCE [LARGE SCALE GENOMIC DNA]</scope>
    <source>
        <strain evidence="2 3">NX-1</strain>
    </source>
</reference>
<dbReference type="Proteomes" id="UP000251617">
    <property type="component" value="Chromosome"/>
</dbReference>
<evidence type="ECO:0000313" key="2">
    <source>
        <dbReference type="EMBL" id="AXA25547.1"/>
    </source>
</evidence>
<gene>
    <name evidence="2" type="ORF">C1S65_15995</name>
</gene>
<protein>
    <submittedName>
        <fullName evidence="2">Type III effector HrpK</fullName>
    </submittedName>
</protein>
<feature type="transmembrane region" description="Helical" evidence="1">
    <location>
        <begin position="989"/>
        <end position="1007"/>
    </location>
</feature>
<evidence type="ECO:0000313" key="3">
    <source>
        <dbReference type="Proteomes" id="UP000251617"/>
    </source>
</evidence>
<proteinExistence type="predicted"/>
<keyword evidence="1" id="KW-0472">Membrane</keyword>
<name>A0AAD0LA54_PSEPU</name>
<dbReference type="AlphaFoldDB" id="A0AAD0LA54"/>
<dbReference type="RefSeq" id="WP_112898559.1">
    <property type="nucleotide sequence ID" value="NZ_CP030750.1"/>
</dbReference>
<accession>A0AAD0LA54</accession>
<dbReference type="EMBL" id="CP030750">
    <property type="protein sequence ID" value="AXA25547.1"/>
    <property type="molecule type" value="Genomic_DNA"/>
</dbReference>
<feature type="transmembrane region" description="Helical" evidence="1">
    <location>
        <begin position="1019"/>
        <end position="1040"/>
    </location>
</feature>
<feature type="transmembrane region" description="Helical" evidence="1">
    <location>
        <begin position="1060"/>
        <end position="1083"/>
    </location>
</feature>